<dbReference type="EMBL" id="CM042016">
    <property type="protein sequence ID" value="KAI3698878.1"/>
    <property type="molecule type" value="Genomic_DNA"/>
</dbReference>
<sequence length="254" mass="29006">MLGCKPASTPMEQGKKLQSKGEPVDKGRYQRLVGKLLYLAHTRPDIGFAVGMVSRFMNSPTVQHMEAVYQILRYLKQSPGSGLLFKKTSCKEVEVFTDADWGGSSVDCRYTIGYCTFVWGNLVTWRSKKQQVVARSSAEAEFRAMCQGLCEGIWLGRMLKELKFLGHIQMSLYCDNKAAIEIAKNPVHHDRTKHVELDRHFIKEKIDAKIFKLSYVPTDFQKADILTKALPKNKFERLKNKLDMIDIHTQLEGE</sequence>
<evidence type="ECO:0000313" key="1">
    <source>
        <dbReference type="EMBL" id="KAI3698878.1"/>
    </source>
</evidence>
<dbReference type="Proteomes" id="UP001055811">
    <property type="component" value="Linkage Group LG08"/>
</dbReference>
<protein>
    <submittedName>
        <fullName evidence="1">Uncharacterized protein</fullName>
    </submittedName>
</protein>
<accession>A0ACB8ZML6</accession>
<proteinExistence type="predicted"/>
<evidence type="ECO:0000313" key="2">
    <source>
        <dbReference type="Proteomes" id="UP001055811"/>
    </source>
</evidence>
<comment type="caution">
    <text evidence="1">The sequence shown here is derived from an EMBL/GenBank/DDBJ whole genome shotgun (WGS) entry which is preliminary data.</text>
</comment>
<organism evidence="1 2">
    <name type="scientific">Cichorium intybus</name>
    <name type="common">Chicory</name>
    <dbReference type="NCBI Taxonomy" id="13427"/>
    <lineage>
        <taxon>Eukaryota</taxon>
        <taxon>Viridiplantae</taxon>
        <taxon>Streptophyta</taxon>
        <taxon>Embryophyta</taxon>
        <taxon>Tracheophyta</taxon>
        <taxon>Spermatophyta</taxon>
        <taxon>Magnoliopsida</taxon>
        <taxon>eudicotyledons</taxon>
        <taxon>Gunneridae</taxon>
        <taxon>Pentapetalae</taxon>
        <taxon>asterids</taxon>
        <taxon>campanulids</taxon>
        <taxon>Asterales</taxon>
        <taxon>Asteraceae</taxon>
        <taxon>Cichorioideae</taxon>
        <taxon>Cichorieae</taxon>
        <taxon>Cichoriinae</taxon>
        <taxon>Cichorium</taxon>
    </lineage>
</organism>
<reference evidence="2" key="1">
    <citation type="journal article" date="2022" name="Mol. Ecol. Resour.">
        <title>The genomes of chicory, endive, great burdock and yacon provide insights into Asteraceae palaeo-polyploidization history and plant inulin production.</title>
        <authorList>
            <person name="Fan W."/>
            <person name="Wang S."/>
            <person name="Wang H."/>
            <person name="Wang A."/>
            <person name="Jiang F."/>
            <person name="Liu H."/>
            <person name="Zhao H."/>
            <person name="Xu D."/>
            <person name="Zhang Y."/>
        </authorList>
    </citation>
    <scope>NUCLEOTIDE SEQUENCE [LARGE SCALE GENOMIC DNA]</scope>
    <source>
        <strain evidence="2">cv. Punajuju</strain>
    </source>
</reference>
<reference evidence="1 2" key="2">
    <citation type="journal article" date="2022" name="Mol. Ecol. Resour.">
        <title>The genomes of chicory, endive, great burdock and yacon provide insights into Asteraceae paleo-polyploidization history and plant inulin production.</title>
        <authorList>
            <person name="Fan W."/>
            <person name="Wang S."/>
            <person name="Wang H."/>
            <person name="Wang A."/>
            <person name="Jiang F."/>
            <person name="Liu H."/>
            <person name="Zhao H."/>
            <person name="Xu D."/>
            <person name="Zhang Y."/>
        </authorList>
    </citation>
    <scope>NUCLEOTIDE SEQUENCE [LARGE SCALE GENOMIC DNA]</scope>
    <source>
        <strain evidence="2">cv. Punajuju</strain>
        <tissue evidence="1">Leaves</tissue>
    </source>
</reference>
<keyword evidence="2" id="KW-1185">Reference proteome</keyword>
<gene>
    <name evidence="1" type="ORF">L2E82_42771</name>
</gene>
<name>A0ACB8ZML6_CICIN</name>